<dbReference type="PANTHER" id="PTHR43359">
    <property type="entry name" value="FORMATE HYDROGENLYASE SUBUNIT 4"/>
    <property type="match status" value="1"/>
</dbReference>
<dbReference type="EMBL" id="AP017378">
    <property type="protein sequence ID" value="BBD09551.1"/>
    <property type="molecule type" value="Genomic_DNA"/>
</dbReference>
<feature type="transmembrane region" description="Helical" evidence="5">
    <location>
        <begin position="6"/>
        <end position="25"/>
    </location>
</feature>
<keyword evidence="7" id="KW-1185">Reference proteome</keyword>
<feature type="transmembrane region" description="Helical" evidence="5">
    <location>
        <begin position="62"/>
        <end position="83"/>
    </location>
</feature>
<organism evidence="6 7">
    <name type="scientific">Desulfovibrio ferrophilus</name>
    <dbReference type="NCBI Taxonomy" id="241368"/>
    <lineage>
        <taxon>Bacteria</taxon>
        <taxon>Pseudomonadati</taxon>
        <taxon>Thermodesulfobacteriota</taxon>
        <taxon>Desulfovibrionia</taxon>
        <taxon>Desulfovibrionales</taxon>
        <taxon>Desulfovibrionaceae</taxon>
        <taxon>Desulfovibrio</taxon>
    </lineage>
</organism>
<proteinExistence type="predicted"/>
<gene>
    <name evidence="6" type="ORF">DFE_2825</name>
</gene>
<keyword evidence="3 5" id="KW-1133">Transmembrane helix</keyword>
<name>A0A2Z6B249_9BACT</name>
<feature type="transmembrane region" description="Helical" evidence="5">
    <location>
        <begin position="89"/>
        <end position="112"/>
    </location>
</feature>
<dbReference type="PANTHER" id="PTHR43359:SF1">
    <property type="entry name" value="FORMATE HYDROGENLYASE SUBUNIT 4-RELATED"/>
    <property type="match status" value="1"/>
</dbReference>
<feature type="transmembrane region" description="Helical" evidence="5">
    <location>
        <begin position="124"/>
        <end position="145"/>
    </location>
</feature>
<comment type="subcellular location">
    <subcellularLocation>
        <location evidence="1">Membrane</location>
        <topology evidence="1">Multi-pass membrane protein</topology>
    </subcellularLocation>
</comment>
<evidence type="ECO:0000256" key="1">
    <source>
        <dbReference type="ARBA" id="ARBA00004141"/>
    </source>
</evidence>
<feature type="transmembrane region" description="Helical" evidence="5">
    <location>
        <begin position="157"/>
        <end position="174"/>
    </location>
</feature>
<dbReference type="InterPro" id="IPR052561">
    <property type="entry name" value="ComplexI_Subunit1"/>
</dbReference>
<dbReference type="InterPro" id="IPR001694">
    <property type="entry name" value="NADH_UbQ_OxRdtase_su1/FPO"/>
</dbReference>
<dbReference type="Proteomes" id="UP000269883">
    <property type="component" value="Chromosome"/>
</dbReference>
<evidence type="ECO:0000313" key="7">
    <source>
        <dbReference type="Proteomes" id="UP000269883"/>
    </source>
</evidence>
<evidence type="ECO:0000313" key="6">
    <source>
        <dbReference type="EMBL" id="BBD09551.1"/>
    </source>
</evidence>
<protein>
    <submittedName>
        <fullName evidence="6">Respiratory-chain NADH dehydrogenase subunit 1</fullName>
    </submittedName>
</protein>
<reference evidence="6 7" key="1">
    <citation type="journal article" date="2018" name="Sci. Adv.">
        <title>Multi-heme cytochromes provide a pathway for survival in energy-limited environments.</title>
        <authorList>
            <person name="Deng X."/>
            <person name="Dohmae N."/>
            <person name="Nealson K.H."/>
            <person name="Hashimoto K."/>
            <person name="Okamoto A."/>
        </authorList>
    </citation>
    <scope>NUCLEOTIDE SEQUENCE [LARGE SCALE GENOMIC DNA]</scope>
    <source>
        <strain evidence="6 7">IS5</strain>
    </source>
</reference>
<dbReference type="KEGG" id="dfl:DFE_2825"/>
<accession>A0A2Z6B249</accession>
<dbReference type="RefSeq" id="WP_126380585.1">
    <property type="nucleotide sequence ID" value="NZ_AP017378.1"/>
</dbReference>
<evidence type="ECO:0000256" key="3">
    <source>
        <dbReference type="ARBA" id="ARBA00022989"/>
    </source>
</evidence>
<dbReference type="Pfam" id="PF00146">
    <property type="entry name" value="NADHdh"/>
    <property type="match status" value="1"/>
</dbReference>
<evidence type="ECO:0000256" key="4">
    <source>
        <dbReference type="ARBA" id="ARBA00023136"/>
    </source>
</evidence>
<keyword evidence="2 5" id="KW-0812">Transmembrane</keyword>
<dbReference type="OrthoDB" id="9778499at2"/>
<evidence type="ECO:0000256" key="2">
    <source>
        <dbReference type="ARBA" id="ARBA00022692"/>
    </source>
</evidence>
<dbReference type="AlphaFoldDB" id="A0A2Z6B249"/>
<evidence type="ECO:0000256" key="5">
    <source>
        <dbReference type="SAM" id="Phobius"/>
    </source>
</evidence>
<keyword evidence="4 5" id="KW-0472">Membrane</keyword>
<feature type="transmembrane region" description="Helical" evidence="5">
    <location>
        <begin position="264"/>
        <end position="282"/>
    </location>
</feature>
<dbReference type="GO" id="GO:0005886">
    <property type="term" value="C:plasma membrane"/>
    <property type="evidence" value="ECO:0007669"/>
    <property type="project" value="TreeGrafter"/>
</dbReference>
<feature type="transmembrane region" description="Helical" evidence="5">
    <location>
        <begin position="218"/>
        <end position="244"/>
    </location>
</feature>
<sequence>MTTEIILILIAVIVAPLLGGLISGIDRKLTAWFQSRQGPPITQGFFDVAKLFGKEKMAANPWIIFCAWVYLVAAALSVVLFFLQSDLLLIFFVQAIGAVFMVIGAMSVPSPYSQVGAQRELIQILTYEPLLILVFVSIYLATGSFQIDQIMQVEQPLLFKLPLMFIVLGYALTIKLRKSPFDFSTSHHGHQELVKGVLTEYSGPFLGLVEVAHWYETILVLGLCALFWSTNILAMIALLVVTYLAEIIIDNTMARMTWRWMLKYVWSVGLALSFVNLIWLYAKV</sequence>